<feature type="compositionally biased region" description="Basic and acidic residues" evidence="1">
    <location>
        <begin position="681"/>
        <end position="691"/>
    </location>
</feature>
<feature type="compositionally biased region" description="Pro residues" evidence="1">
    <location>
        <begin position="619"/>
        <end position="629"/>
    </location>
</feature>
<organism evidence="3 4">
    <name type="scientific">Ramalina farinacea</name>
    <dbReference type="NCBI Taxonomy" id="258253"/>
    <lineage>
        <taxon>Eukaryota</taxon>
        <taxon>Fungi</taxon>
        <taxon>Dikarya</taxon>
        <taxon>Ascomycota</taxon>
        <taxon>Pezizomycotina</taxon>
        <taxon>Lecanoromycetes</taxon>
        <taxon>OSLEUM clade</taxon>
        <taxon>Lecanoromycetidae</taxon>
        <taxon>Lecanorales</taxon>
        <taxon>Lecanorineae</taxon>
        <taxon>Ramalinaceae</taxon>
        <taxon>Ramalina</taxon>
    </lineage>
</organism>
<dbReference type="InterPro" id="IPR018306">
    <property type="entry name" value="Phage_T5_Orf172_DNA-bd"/>
</dbReference>
<feature type="region of interest" description="Disordered" evidence="1">
    <location>
        <begin position="286"/>
        <end position="366"/>
    </location>
</feature>
<dbReference type="InterPro" id="IPR053006">
    <property type="entry name" value="Meiosis_regulatory"/>
</dbReference>
<dbReference type="PANTHER" id="PTHR28094:SF1">
    <property type="entry name" value="MEIOTICALLY UP-REGULATED GENE 113 PROTEIN"/>
    <property type="match status" value="1"/>
</dbReference>
<accession>A0AA43QRI8</accession>
<feature type="compositionally biased region" description="Low complexity" evidence="1">
    <location>
        <begin position="607"/>
        <end position="618"/>
    </location>
</feature>
<dbReference type="PANTHER" id="PTHR28094">
    <property type="entry name" value="MEIOTICALLY UP-REGULATED GENE 113 PROTEIN"/>
    <property type="match status" value="1"/>
</dbReference>
<dbReference type="SMART" id="SM00974">
    <property type="entry name" value="T5orf172"/>
    <property type="match status" value="1"/>
</dbReference>
<feature type="compositionally biased region" description="Basic and acidic residues" evidence="1">
    <location>
        <begin position="1"/>
        <end position="34"/>
    </location>
</feature>
<protein>
    <recommendedName>
        <fullName evidence="2">Bacteriophage T5 Orf172 DNA-binding domain-containing protein</fullName>
    </recommendedName>
</protein>
<name>A0AA43QRI8_9LECA</name>
<dbReference type="EMBL" id="JAPUFD010000014">
    <property type="protein sequence ID" value="MDI1491308.1"/>
    <property type="molecule type" value="Genomic_DNA"/>
</dbReference>
<comment type="caution">
    <text evidence="3">The sequence shown here is derived from an EMBL/GenBank/DDBJ whole genome shotgun (WGS) entry which is preliminary data.</text>
</comment>
<feature type="compositionally biased region" description="Polar residues" evidence="1">
    <location>
        <begin position="205"/>
        <end position="223"/>
    </location>
</feature>
<feature type="compositionally biased region" description="Polar residues" evidence="1">
    <location>
        <begin position="632"/>
        <end position="659"/>
    </location>
</feature>
<feature type="compositionally biased region" description="Polar residues" evidence="1">
    <location>
        <begin position="720"/>
        <end position="732"/>
    </location>
</feature>
<feature type="region of interest" description="Disordered" evidence="1">
    <location>
        <begin position="69"/>
        <end position="235"/>
    </location>
</feature>
<evidence type="ECO:0000256" key="1">
    <source>
        <dbReference type="SAM" id="MobiDB-lite"/>
    </source>
</evidence>
<evidence type="ECO:0000259" key="2">
    <source>
        <dbReference type="SMART" id="SM00974"/>
    </source>
</evidence>
<dbReference type="Pfam" id="PF10544">
    <property type="entry name" value="T5orf172"/>
    <property type="match status" value="1"/>
</dbReference>
<feature type="compositionally biased region" description="Basic and acidic residues" evidence="1">
    <location>
        <begin position="113"/>
        <end position="126"/>
    </location>
</feature>
<gene>
    <name evidence="3" type="ORF">OHK93_002517</name>
</gene>
<dbReference type="Proteomes" id="UP001161017">
    <property type="component" value="Unassembled WGS sequence"/>
</dbReference>
<feature type="compositionally biased region" description="Polar residues" evidence="1">
    <location>
        <begin position="297"/>
        <end position="306"/>
    </location>
</feature>
<feature type="region of interest" description="Disordered" evidence="1">
    <location>
        <begin position="1"/>
        <end position="40"/>
    </location>
</feature>
<dbReference type="AlphaFoldDB" id="A0AA43QRI8"/>
<evidence type="ECO:0000313" key="3">
    <source>
        <dbReference type="EMBL" id="MDI1491308.1"/>
    </source>
</evidence>
<feature type="domain" description="Bacteriophage T5 Orf172 DNA-binding" evidence="2">
    <location>
        <begin position="464"/>
        <end position="556"/>
    </location>
</feature>
<sequence>MGKLSDPIRKAVEELDRRRRLDADHTVETPERQKPQGPGLWLFRKLHAREEGITAGQKQDLLADVLPLNSESSPIQPAGVGGSPAILAEQDSNEKDPSKVQSAPTTPALQRSLPREDPHEPLEKALESASSSATPMDPEKVSQNNSTRKIRLMRRKRNDSSPSLPAAITPLGTIPQPFFNDNPANQSQWQQSSSKDSETVKSELISETQTPHQKSSYLTACTSDSEKENGKNGMDQLQHPEFLEAGCMIDRLLGLKYFEGAQSSLDQLSLILRLLQQRDLRTSSKAVLGPQKETAHVQPSLSASVTDTEKLHSGKCSEGATAGPDVKIDRPVGKGLGRRSSNPQEPKESSFLPVPSSSRGRSASESAIPTSVKIFSDFPGVPIDVGSIVRYTPSKQDGKIEFSIDFIALEGNRALKRFTSWHLPKKHEGTTLQKHLQQEIQRPIQRDVMVGKPHHGRIYIYWVQGNFGLVKIGFTTQTEEQRLQQWCRRCEHTPHLIELNKAYLDDLPHVHRVERLIHIELRDQRIIEPVCAGCGNPHDEWFIVSNELAKQVTQKWCDWMQQDPYEKIIGTPYKSSEGKERLKEKWTLKQEHLDRLKAGELLFKTGESSSRRSSLLEPFPAPASAPPKLPSRRSQLSPRPQVRKSSSAGRLSGPTQNESFKGRTAAAAISSDLLSPVHTPAPREGRYEFRSTPKRRRRSASQLDSRDRSTFVADAAKPAQNKTTANSSSTLLSPAHTPTPPGGHYNFRNTPERER</sequence>
<feature type="compositionally biased region" description="Low complexity" evidence="1">
    <location>
        <begin position="356"/>
        <end position="366"/>
    </location>
</feature>
<keyword evidence="4" id="KW-1185">Reference proteome</keyword>
<reference evidence="3" key="1">
    <citation type="journal article" date="2023" name="Genome Biol. Evol.">
        <title>First Whole Genome Sequence and Flow Cytometry Genome Size Data for the Lichen-Forming Fungus Ramalina farinacea (Ascomycota).</title>
        <authorList>
            <person name="Llewellyn T."/>
            <person name="Mian S."/>
            <person name="Hill R."/>
            <person name="Leitch I.J."/>
            <person name="Gaya E."/>
        </authorList>
    </citation>
    <scope>NUCLEOTIDE SEQUENCE</scope>
    <source>
        <strain evidence="3">LIQ254RAFAR</strain>
    </source>
</reference>
<proteinExistence type="predicted"/>
<evidence type="ECO:0000313" key="4">
    <source>
        <dbReference type="Proteomes" id="UP001161017"/>
    </source>
</evidence>
<feature type="compositionally biased region" description="Polar residues" evidence="1">
    <location>
        <begin position="99"/>
        <end position="109"/>
    </location>
</feature>
<feature type="compositionally biased region" description="Basic residues" evidence="1">
    <location>
        <begin position="148"/>
        <end position="157"/>
    </location>
</feature>
<feature type="region of interest" description="Disordered" evidence="1">
    <location>
        <begin position="607"/>
        <end position="755"/>
    </location>
</feature>